<dbReference type="CDD" id="cd03522">
    <property type="entry name" value="MoeA_like"/>
    <property type="match status" value="1"/>
</dbReference>
<evidence type="ECO:0000313" key="4">
    <source>
        <dbReference type="Proteomes" id="UP000219573"/>
    </source>
</evidence>
<keyword evidence="1" id="KW-0479">Metal-binding</keyword>
<keyword evidence="1" id="KW-0460">Magnesium</keyword>
<proteinExistence type="inferred from homology"/>
<name>A0A285GGK8_9FIRM</name>
<gene>
    <name evidence="3" type="ORF">SAMN06265827_10780</name>
</gene>
<keyword evidence="1" id="KW-0808">Transferase</keyword>
<comment type="pathway">
    <text evidence="1">Cofactor biosynthesis; molybdopterin biosynthesis.</text>
</comment>
<dbReference type="InterPro" id="IPR036425">
    <property type="entry name" value="MoaB/Mog-like_dom_sf"/>
</dbReference>
<accession>A0A285GGK8</accession>
<dbReference type="EMBL" id="OBDZ01000007">
    <property type="protein sequence ID" value="SNY22558.1"/>
    <property type="molecule type" value="Genomic_DNA"/>
</dbReference>
<dbReference type="PANTHER" id="PTHR10192">
    <property type="entry name" value="MOLYBDOPTERIN BIOSYNTHESIS PROTEIN"/>
    <property type="match status" value="1"/>
</dbReference>
<dbReference type="PANTHER" id="PTHR10192:SF28">
    <property type="entry name" value="MOLYBDOPTERIN MOLYBDENUMTRANSFERASE"/>
    <property type="match status" value="1"/>
</dbReference>
<comment type="cofactor">
    <cofactor evidence="1">
        <name>Mg(2+)</name>
        <dbReference type="ChEBI" id="CHEBI:18420"/>
    </cofactor>
</comment>
<evidence type="ECO:0000313" key="3">
    <source>
        <dbReference type="EMBL" id="SNY22558.1"/>
    </source>
</evidence>
<comment type="function">
    <text evidence="1">Catalyzes the insertion of molybdate into adenylated molybdopterin with the concomitant release of AMP.</text>
</comment>
<dbReference type="EC" id="2.10.1.1" evidence="1"/>
<dbReference type="SMART" id="SM00852">
    <property type="entry name" value="MoCF_biosynth"/>
    <property type="match status" value="1"/>
</dbReference>
<feature type="domain" description="MoaB/Mog" evidence="2">
    <location>
        <begin position="173"/>
        <end position="305"/>
    </location>
</feature>
<dbReference type="GO" id="GO:0061599">
    <property type="term" value="F:molybdopterin molybdotransferase activity"/>
    <property type="evidence" value="ECO:0007669"/>
    <property type="project" value="UniProtKB-UniRule"/>
</dbReference>
<dbReference type="OrthoDB" id="9767940at2"/>
<protein>
    <recommendedName>
        <fullName evidence="1">Molybdopterin molybdenumtransferase</fullName>
        <ecNumber evidence="1">2.10.1.1</ecNumber>
    </recommendedName>
</protein>
<dbReference type="RefSeq" id="WP_097017268.1">
    <property type="nucleotide sequence ID" value="NZ_OBDZ01000007.1"/>
</dbReference>
<dbReference type="GO" id="GO:0006777">
    <property type="term" value="P:Mo-molybdopterin cofactor biosynthetic process"/>
    <property type="evidence" value="ECO:0007669"/>
    <property type="project" value="UniProtKB-UniRule"/>
</dbReference>
<keyword evidence="1" id="KW-0501">Molybdenum cofactor biosynthesis</keyword>
<reference evidence="4" key="1">
    <citation type="submission" date="2017-09" db="EMBL/GenBank/DDBJ databases">
        <authorList>
            <person name="Varghese N."/>
            <person name="Submissions S."/>
        </authorList>
    </citation>
    <scope>NUCLEOTIDE SEQUENCE [LARGE SCALE GENOMIC DNA]</scope>
    <source>
        <strain evidence="4">MSL47</strain>
    </source>
</reference>
<dbReference type="AlphaFoldDB" id="A0A285GGK8"/>
<dbReference type="Pfam" id="PF00994">
    <property type="entry name" value="MoCF_biosynth"/>
    <property type="match status" value="1"/>
</dbReference>
<dbReference type="InterPro" id="IPR001453">
    <property type="entry name" value="MoaB/Mog_dom"/>
</dbReference>
<organism evidence="3 4">
    <name type="scientific">Orenia metallireducens</name>
    <dbReference type="NCBI Taxonomy" id="1413210"/>
    <lineage>
        <taxon>Bacteria</taxon>
        <taxon>Bacillati</taxon>
        <taxon>Bacillota</taxon>
        <taxon>Clostridia</taxon>
        <taxon>Halanaerobiales</taxon>
        <taxon>Halobacteroidaceae</taxon>
        <taxon>Orenia</taxon>
    </lineage>
</organism>
<sequence length="340" mass="37109">MEKVKVEDAVGMILGHDMTQVIPGEFKGVRFKKGHLVQKEDIPVLKSMGKDHIYLMELGDDECHEEEAANRIAQAIAGQGVSYTQASEGKVTLKAEYGGLLKVDVDLLYRLNNIEDVTIATLHNNTVVEAKSKLAGTRIIPLKTAKGNIEEVEELSREKELLRIKPFIRRRIGVIITGNEVYYGRIEDKFASVFKSKAAEYNLPIEEVIYAPDDPQRIAEAIQKLVETGIELILTGGGMSVDPDDVTPTGIKASGARIESYGAPVLPGSMFMVAYLGEVAILGTPACAMFNKRTILDLILPRVLAGEEVSREDIIALGHGGLCRSCQECNYPICPVGKGV</sequence>
<dbReference type="Proteomes" id="UP000219573">
    <property type="component" value="Unassembled WGS sequence"/>
</dbReference>
<keyword evidence="1" id="KW-0500">Molybdenum</keyword>
<dbReference type="SUPFAM" id="SSF53218">
    <property type="entry name" value="Molybdenum cofactor biosynthesis proteins"/>
    <property type="match status" value="1"/>
</dbReference>
<dbReference type="UniPathway" id="UPA00344"/>
<evidence type="ECO:0000256" key="1">
    <source>
        <dbReference type="RuleBase" id="RU365090"/>
    </source>
</evidence>
<dbReference type="GO" id="GO:0005829">
    <property type="term" value="C:cytosol"/>
    <property type="evidence" value="ECO:0007669"/>
    <property type="project" value="TreeGrafter"/>
</dbReference>
<evidence type="ECO:0000259" key="2">
    <source>
        <dbReference type="SMART" id="SM00852"/>
    </source>
</evidence>
<keyword evidence="4" id="KW-1185">Reference proteome</keyword>
<dbReference type="GO" id="GO:0046872">
    <property type="term" value="F:metal ion binding"/>
    <property type="evidence" value="ECO:0007669"/>
    <property type="project" value="UniProtKB-UniRule"/>
</dbReference>
<comment type="similarity">
    <text evidence="1">Belongs to the MoeA family.</text>
</comment>
<dbReference type="InterPro" id="IPR038987">
    <property type="entry name" value="MoeA-like"/>
</dbReference>
<dbReference type="Gene3D" id="3.40.980.10">
    <property type="entry name" value="MoaB/Mog-like domain"/>
    <property type="match status" value="1"/>
</dbReference>
<comment type="catalytic activity">
    <reaction evidence="1">
        <text>adenylyl-molybdopterin + molybdate = Mo-molybdopterin + AMP + H(+)</text>
        <dbReference type="Rhea" id="RHEA:35047"/>
        <dbReference type="ChEBI" id="CHEBI:15378"/>
        <dbReference type="ChEBI" id="CHEBI:36264"/>
        <dbReference type="ChEBI" id="CHEBI:62727"/>
        <dbReference type="ChEBI" id="CHEBI:71302"/>
        <dbReference type="ChEBI" id="CHEBI:456215"/>
    </reaction>
</comment>